<proteinExistence type="predicted"/>
<feature type="transmembrane region" description="Helical" evidence="3">
    <location>
        <begin position="50"/>
        <end position="72"/>
    </location>
</feature>
<feature type="domain" description="SWIM-type" evidence="4">
    <location>
        <begin position="839"/>
        <end position="874"/>
    </location>
</feature>
<dbReference type="GO" id="GO:0008270">
    <property type="term" value="F:zinc ion binding"/>
    <property type="evidence" value="ECO:0007669"/>
    <property type="project" value="UniProtKB-KW"/>
</dbReference>
<organism evidence="6 7">
    <name type="scientific">Adineta steineri</name>
    <dbReference type="NCBI Taxonomy" id="433720"/>
    <lineage>
        <taxon>Eukaryota</taxon>
        <taxon>Metazoa</taxon>
        <taxon>Spiralia</taxon>
        <taxon>Gnathifera</taxon>
        <taxon>Rotifera</taxon>
        <taxon>Eurotatoria</taxon>
        <taxon>Bdelloidea</taxon>
        <taxon>Adinetida</taxon>
        <taxon>Adinetidae</taxon>
        <taxon>Adineta</taxon>
    </lineage>
</organism>
<evidence type="ECO:0000256" key="2">
    <source>
        <dbReference type="SAM" id="MobiDB-lite"/>
    </source>
</evidence>
<keyword evidence="1" id="KW-0479">Metal-binding</keyword>
<sequence>MNNKTTLTAGFVLPLFTVICGSIASIVSAIILLIIIYHQHNNRIKQEERINLILCANIYLYIFLCSTILILLNIQTLLGDLYGLNSNSTPCVFLGYLNAVLICALYYGFIGQALYRLCRIVYPKHKWLQVYWLYIIEIPSQFISACLIMCPLYVWHDITYIPDLYQCFIPTHNILGTIWVGVIGRRKNRRPNRSKALIGCCATNSSKNKSSVKELIHALKNGEKLDCLPDVIQTGVFYRLALCSNTQDGYKLDPFLWKNTGTIPYPKNNPEFIKIYYSCINAEKKKDGRCVKHVYISKTNVLDVLVHYHGNLDIATKHSHGNSQLINSHVHRNVPSSVVNEIDGLVTTMSGAAAYKTLSATIDKDGSPRNEYQCKYRRRKYLESQRISTDEILNIGLLGYELNGFFKFMLWQPQLVIVLMHDQMKKQFSSLLKLTEEIIPLYYDTTFSLGEVYVSILSFRHTMFTERPILPIAILMHDTKQEYAHDNIARVLEMELPDLYKKCVFITDHEIGFKNAFRKCYPTMPQLRCWNHALKDIKIAAKKYLHVEQQSQTTEQQQTPSDEQQTSNEDTQMKIEQQDDNLLTKKQLVACVMEEIKDLLRSTTRDEFINEYANVSQSWSPEFYHYFETYCLPSIDELGAWSSLPMNLFDDMSGVTSNPSESINAVFKRWLCWKELSLDALVQMFYLVLGYYVNEIRRGFSGYGNYHLQLKYNDSKVDPALLTFVSGFSPDVAVEKMRSLLLKRKSSENHGDSGMNSIITKLDFSSLNNDGDISILQDSAMNPALQDTSIQGPTEDNDKSSYRATLSNTDRAELHIQQGLVKFHEDSGAFIVRSLDHNLVHAVHMSDPKRLFRCSCSNTTQSCFHILCVKVYLKMPMDKSNEKVNLGHSRKRRRIEDKITKPGGKRPRRCDKDPEKKNTSPYFHSNENSSTILSQTKQIGIASQTASLNNPSSITRALTDISNVPSSSTALDSIQRRITSIRFVTPINISMPLRQSTESLVLKPL</sequence>
<name>A0A815NEM5_9BILA</name>
<dbReference type="InterPro" id="IPR007527">
    <property type="entry name" value="Znf_SWIM"/>
</dbReference>
<feature type="transmembrane region" description="Helical" evidence="3">
    <location>
        <begin position="12"/>
        <end position="38"/>
    </location>
</feature>
<dbReference type="PROSITE" id="PS50966">
    <property type="entry name" value="ZF_SWIM"/>
    <property type="match status" value="1"/>
</dbReference>
<evidence type="ECO:0000313" key="6">
    <source>
        <dbReference type="EMBL" id="CAF1428537.1"/>
    </source>
</evidence>
<keyword evidence="3" id="KW-0472">Membrane</keyword>
<dbReference type="EMBL" id="CAJNOM010000422">
    <property type="protein sequence ID" value="CAF1428537.1"/>
    <property type="molecule type" value="Genomic_DNA"/>
</dbReference>
<dbReference type="Proteomes" id="UP000663877">
    <property type="component" value="Unassembled WGS sequence"/>
</dbReference>
<keyword evidence="1" id="KW-0863">Zinc-finger</keyword>
<feature type="compositionally biased region" description="Low complexity" evidence="2">
    <location>
        <begin position="550"/>
        <end position="567"/>
    </location>
</feature>
<dbReference type="OrthoDB" id="5791190at2759"/>
<dbReference type="Proteomes" id="UP000663832">
    <property type="component" value="Unassembled WGS sequence"/>
</dbReference>
<feature type="transmembrane region" description="Helical" evidence="3">
    <location>
        <begin position="92"/>
        <end position="110"/>
    </location>
</feature>
<evidence type="ECO:0000259" key="4">
    <source>
        <dbReference type="PROSITE" id="PS50966"/>
    </source>
</evidence>
<comment type="caution">
    <text evidence="6">The sequence shown here is derived from an EMBL/GenBank/DDBJ whole genome shotgun (WGS) entry which is preliminary data.</text>
</comment>
<keyword evidence="3" id="KW-1133">Transmembrane helix</keyword>
<protein>
    <recommendedName>
        <fullName evidence="4">SWIM-type domain-containing protein</fullName>
    </recommendedName>
</protein>
<accession>A0A815NEM5</accession>
<evidence type="ECO:0000313" key="5">
    <source>
        <dbReference type="EMBL" id="CAF0898331.1"/>
    </source>
</evidence>
<keyword evidence="7" id="KW-1185">Reference proteome</keyword>
<keyword evidence="3" id="KW-0812">Transmembrane</keyword>
<feature type="region of interest" description="Disordered" evidence="2">
    <location>
        <begin position="550"/>
        <end position="569"/>
    </location>
</feature>
<keyword evidence="1" id="KW-0862">Zinc</keyword>
<reference evidence="6" key="1">
    <citation type="submission" date="2021-02" db="EMBL/GenBank/DDBJ databases">
        <authorList>
            <person name="Nowell W R."/>
        </authorList>
    </citation>
    <scope>NUCLEOTIDE SEQUENCE</scope>
</reference>
<feature type="region of interest" description="Disordered" evidence="2">
    <location>
        <begin position="883"/>
        <end position="927"/>
    </location>
</feature>
<dbReference type="AlphaFoldDB" id="A0A815NEM5"/>
<gene>
    <name evidence="5" type="ORF">BJG266_LOCUS10332</name>
    <name evidence="6" type="ORF">QVE165_LOCUS38789</name>
</gene>
<dbReference type="EMBL" id="CAJNOI010000036">
    <property type="protein sequence ID" value="CAF0898331.1"/>
    <property type="molecule type" value="Genomic_DNA"/>
</dbReference>
<evidence type="ECO:0000256" key="3">
    <source>
        <dbReference type="SAM" id="Phobius"/>
    </source>
</evidence>
<evidence type="ECO:0000256" key="1">
    <source>
        <dbReference type="PROSITE-ProRule" id="PRU00325"/>
    </source>
</evidence>
<feature type="transmembrane region" description="Helical" evidence="3">
    <location>
        <begin position="131"/>
        <end position="155"/>
    </location>
</feature>
<evidence type="ECO:0000313" key="7">
    <source>
        <dbReference type="Proteomes" id="UP000663832"/>
    </source>
</evidence>